<keyword evidence="2" id="KW-0964">Secreted</keyword>
<evidence type="ECO:0000313" key="8">
    <source>
        <dbReference type="Proteomes" id="UP000537141"/>
    </source>
</evidence>
<dbReference type="EMBL" id="JACHHU010000057">
    <property type="protein sequence ID" value="MBB6545184.1"/>
    <property type="molecule type" value="Genomic_DNA"/>
</dbReference>
<dbReference type="InterPro" id="IPR053180">
    <property type="entry name" value="Ca-binding_acidic-repeat"/>
</dbReference>
<proteinExistence type="predicted"/>
<dbReference type="InterPro" id="IPR028974">
    <property type="entry name" value="TSP_type-3_rpt"/>
</dbReference>
<feature type="non-terminal residue" evidence="7">
    <location>
        <position position="754"/>
    </location>
</feature>
<dbReference type="Pfam" id="PF18884">
    <property type="entry name" value="TSP3_bac"/>
    <property type="match status" value="4"/>
</dbReference>
<dbReference type="InterPro" id="IPR018247">
    <property type="entry name" value="EF_Hand_1_Ca_BS"/>
</dbReference>
<comment type="subcellular location">
    <subcellularLocation>
        <location evidence="1">Secreted</location>
    </subcellularLocation>
</comment>
<keyword evidence="8" id="KW-1185">Reference proteome</keyword>
<protein>
    <recommendedName>
        <fullName evidence="9">Insecticide toxin TcdB middle/N-terminal domain-containing protein</fullName>
    </recommendedName>
</protein>
<dbReference type="GO" id="GO:0005509">
    <property type="term" value="F:calcium ion binding"/>
    <property type="evidence" value="ECO:0007669"/>
    <property type="project" value="InterPro"/>
</dbReference>
<comment type="caution">
    <text evidence="7">The sequence shown here is derived from an EMBL/GenBank/DDBJ whole genome shotgun (WGS) entry which is preliminary data.</text>
</comment>
<sequence length="754" mass="82915">MNININLKMCFFVSVIGLTLQANAADLKWNVNNWDSNSWQIGGNSDYLDLDNDGVLNLRDLDKDGDGLNDDIDTDDDGDTLPDAWEQANGLDKNNSYDSTLDSDNDGLTNLEEYNLGTNPTLMDTDGDGYTDGFEVNSGTDPLSSASSPVAGPLAFTPGNISNTSAVIIPDGRPGYVAYEGISLTFNDNNTGLIGNGSAQNYQEETINWSILDDRILVETTKKTSNNIYLPSDYITETYGQGVAGEVAQLEAQGAFPFGEIEEKVGITLRTIEKISDNNGVSRVNIVNTLEKYLVLPEGYSWTNEQPLVNEVSSTVETYYANPSSLLSELSSFDIQGDWGVSLHYNHENGPVYGGNGSTPGIYADKISLIQGGSTTTTHSGYNFTWSFINNTIVLIDGATKFVITPFIKVEKTYLANIKHFENEILTRVYSSQLAKFDNSYETFTSVMTTELPYFIQSNINAYNIDAWDGDKVEFSWLFGYHFKADGTLRRGINSSYTDWENKTGQTFIMGSEWNYSVAQYLVTMTYSSVDTERERIWQIISVDSGGNALAIEHSTFDYDSNNNGIIEEFERGNYIPPRFNILQLADLSQYPEAWNSLADSDGDGLNDYQEADLGTDINNADSDEDGMDDKYEFDNGLDPLNGLDAFGDKDNDGLTNLTEYQAGTDPTNNDTDGDGILDGQDYAPLDPTLGGVKSTIDFNGDGLADILLRNKSTGQWYLYGINTDLSLASWGGVGLTTDSNWTVQDIGHLNNDV</sequence>
<evidence type="ECO:0008006" key="9">
    <source>
        <dbReference type="Google" id="ProtNLM"/>
    </source>
</evidence>
<keyword evidence="3 6" id="KW-0732">Signal</keyword>
<dbReference type="PROSITE" id="PS00018">
    <property type="entry name" value="EF_HAND_1"/>
    <property type="match status" value="1"/>
</dbReference>
<reference evidence="7 8" key="1">
    <citation type="submission" date="2020-08" db="EMBL/GenBank/DDBJ databases">
        <title>Genomic Encyclopedia of Type Strains, Phase IV (KMG-IV): sequencing the most valuable type-strain genomes for metagenomic binning, comparative biology and taxonomic classification.</title>
        <authorList>
            <person name="Goeker M."/>
        </authorList>
    </citation>
    <scope>NUCLEOTIDE SEQUENCE [LARGE SCALE GENOMIC DNA]</scope>
    <source>
        <strain evidence="7 8">DSM 26287</strain>
    </source>
</reference>
<evidence type="ECO:0000256" key="3">
    <source>
        <dbReference type="ARBA" id="ARBA00022729"/>
    </source>
</evidence>
<evidence type="ECO:0000256" key="4">
    <source>
        <dbReference type="ARBA" id="ARBA00022837"/>
    </source>
</evidence>
<feature type="region of interest" description="Disordered" evidence="5">
    <location>
        <begin position="62"/>
        <end position="104"/>
    </location>
</feature>
<evidence type="ECO:0000313" key="7">
    <source>
        <dbReference type="EMBL" id="MBB6545184.1"/>
    </source>
</evidence>
<evidence type="ECO:0000256" key="5">
    <source>
        <dbReference type="SAM" id="MobiDB-lite"/>
    </source>
</evidence>
<evidence type="ECO:0000256" key="1">
    <source>
        <dbReference type="ARBA" id="ARBA00004613"/>
    </source>
</evidence>
<dbReference type="PANTHER" id="PTHR37467">
    <property type="entry name" value="EXPORTED CALCIUM-BINDING GLYCOPROTEIN-RELATED"/>
    <property type="match status" value="1"/>
</dbReference>
<accession>A0A7X0NKL7</accession>
<evidence type="ECO:0000256" key="2">
    <source>
        <dbReference type="ARBA" id="ARBA00022525"/>
    </source>
</evidence>
<dbReference type="SUPFAM" id="SSF103647">
    <property type="entry name" value="TSP type-3 repeat"/>
    <property type="match status" value="1"/>
</dbReference>
<evidence type="ECO:0000256" key="6">
    <source>
        <dbReference type="SAM" id="SignalP"/>
    </source>
</evidence>
<dbReference type="AlphaFoldDB" id="A0A7X0NKL7"/>
<feature type="compositionally biased region" description="Polar residues" evidence="5">
    <location>
        <begin position="92"/>
        <end position="104"/>
    </location>
</feature>
<dbReference type="InterPro" id="IPR059100">
    <property type="entry name" value="TSP3_bac"/>
</dbReference>
<organism evidence="7 8">
    <name type="scientific">Thalassotalea piscium</name>
    <dbReference type="NCBI Taxonomy" id="1230533"/>
    <lineage>
        <taxon>Bacteria</taxon>
        <taxon>Pseudomonadati</taxon>
        <taxon>Pseudomonadota</taxon>
        <taxon>Gammaproteobacteria</taxon>
        <taxon>Alteromonadales</taxon>
        <taxon>Colwelliaceae</taxon>
        <taxon>Thalassotalea</taxon>
    </lineage>
</organism>
<feature type="signal peptide" evidence="6">
    <location>
        <begin position="1"/>
        <end position="24"/>
    </location>
</feature>
<feature type="compositionally biased region" description="Acidic residues" evidence="5">
    <location>
        <begin position="67"/>
        <end position="80"/>
    </location>
</feature>
<dbReference type="Proteomes" id="UP000537141">
    <property type="component" value="Unassembled WGS sequence"/>
</dbReference>
<dbReference type="PANTHER" id="PTHR37467:SF1">
    <property type="entry name" value="EXPORTED CALCIUM-BINDING GLYCOPROTEIN"/>
    <property type="match status" value="1"/>
</dbReference>
<name>A0A7X0NKL7_9GAMM</name>
<gene>
    <name evidence="7" type="ORF">HNQ55_003727</name>
</gene>
<keyword evidence="4" id="KW-0106">Calcium</keyword>
<feature type="chain" id="PRO_5030736605" description="Insecticide toxin TcdB middle/N-terminal domain-containing protein" evidence="6">
    <location>
        <begin position="25"/>
        <end position="754"/>
    </location>
</feature>